<name>A0A926ZL56_9CYAN</name>
<protein>
    <submittedName>
        <fullName evidence="4">TPM domain-containing protein</fullName>
    </submittedName>
</protein>
<feature type="region of interest" description="Disordered" evidence="1">
    <location>
        <begin position="508"/>
        <end position="539"/>
    </location>
</feature>
<evidence type="ECO:0000256" key="2">
    <source>
        <dbReference type="SAM" id="Phobius"/>
    </source>
</evidence>
<dbReference type="InterPro" id="IPR007621">
    <property type="entry name" value="TPM_dom"/>
</dbReference>
<proteinExistence type="predicted"/>
<evidence type="ECO:0000259" key="3">
    <source>
        <dbReference type="Pfam" id="PF04536"/>
    </source>
</evidence>
<reference evidence="4" key="1">
    <citation type="journal article" date="2015" name="ISME J.">
        <title>Draft Genome Sequence of Streptomyces incarnatus NRRL8089, which Produces the Nucleoside Antibiotic Sinefungin.</title>
        <authorList>
            <person name="Oshima K."/>
            <person name="Hattori M."/>
            <person name="Shimizu H."/>
            <person name="Fukuda K."/>
            <person name="Nemoto M."/>
            <person name="Inagaki K."/>
            <person name="Tamura T."/>
        </authorList>
    </citation>
    <scope>NUCLEOTIDE SEQUENCE</scope>
    <source>
        <strain evidence="4">FACHB-1375</strain>
    </source>
</reference>
<keyword evidence="5" id="KW-1185">Reference proteome</keyword>
<comment type="caution">
    <text evidence="4">The sequence shown here is derived from an EMBL/GenBank/DDBJ whole genome shotgun (WGS) entry which is preliminary data.</text>
</comment>
<dbReference type="PANTHER" id="PTHR30373">
    <property type="entry name" value="UPF0603 PROTEIN YGCG"/>
    <property type="match status" value="1"/>
</dbReference>
<organism evidence="4 5">
    <name type="scientific">Aerosakkonema funiforme FACHB-1375</name>
    <dbReference type="NCBI Taxonomy" id="2949571"/>
    <lineage>
        <taxon>Bacteria</taxon>
        <taxon>Bacillati</taxon>
        <taxon>Cyanobacteriota</taxon>
        <taxon>Cyanophyceae</taxon>
        <taxon>Oscillatoriophycideae</taxon>
        <taxon>Aerosakkonematales</taxon>
        <taxon>Aerosakkonemataceae</taxon>
        <taxon>Aerosakkonema</taxon>
    </lineage>
</organism>
<evidence type="ECO:0000313" key="5">
    <source>
        <dbReference type="Proteomes" id="UP000641646"/>
    </source>
</evidence>
<keyword evidence="2" id="KW-1133">Transmembrane helix</keyword>
<accession>A0A926ZL56</accession>
<dbReference type="Proteomes" id="UP000641646">
    <property type="component" value="Unassembled WGS sequence"/>
</dbReference>
<evidence type="ECO:0000256" key="1">
    <source>
        <dbReference type="SAM" id="MobiDB-lite"/>
    </source>
</evidence>
<feature type="domain" description="TPM" evidence="3">
    <location>
        <begin position="64"/>
        <end position="188"/>
    </location>
</feature>
<feature type="transmembrane region" description="Helical" evidence="2">
    <location>
        <begin position="222"/>
        <end position="242"/>
    </location>
</feature>
<keyword evidence="2" id="KW-0472">Membrane</keyword>
<dbReference type="EMBL" id="JACJPW010000093">
    <property type="protein sequence ID" value="MBD2184731.1"/>
    <property type="molecule type" value="Genomic_DNA"/>
</dbReference>
<dbReference type="PANTHER" id="PTHR30373:SF2">
    <property type="entry name" value="UPF0603 PROTEIN YGCG"/>
    <property type="match status" value="1"/>
</dbReference>
<sequence>MREVNQLNRSNFATPEAKAVKFVALAIHQTLCVGFLSLAIASFPIPSKAITVQEVPGPRPNGWVTDTIDILSPATEAEINRSISQLEAQNSCEIMVVTVPETSPYTSPREFALAWFKYWTIGKKGLDNGVLLLYSKDDDRIEIVTGWGIIEIFPDDRVVSLIKTEIRPRVNQGNFNGAMLTGTQAIIKVLQTYKPHPSPHTNNLVFTPAQEYIFSPFNRPNYIWIFAGCGAALSIFAALGIARARRSVFIKLSKEPQPLRIPGLDEHDKEILSSLYLWFFSSTFTIALLVSGGFIASFIAGFISYTMAYNQKLINFDKERIYNSKQLQSAAVGFISCGLGCGFLILMPLALAEGIKLPIGLLTGLIAYIPASRLAQAILGKDNDERQSIRPLHCADCRQPLKQLNSTSLSKHLSPPQQAAQDLHHIKFEGWRCPKCHPGQTSGRVHIRAYVTTSDSEKLCPTCQELTVSKSISLVEEPTYIREGKRLITYKCHTCSYHKHIEQIIPILSNSDSGGGDSGGGGGGDGGGGGGDGGGGGGG</sequence>
<feature type="compositionally biased region" description="Gly residues" evidence="1">
    <location>
        <begin position="513"/>
        <end position="539"/>
    </location>
</feature>
<feature type="transmembrane region" description="Helical" evidence="2">
    <location>
        <begin position="275"/>
        <end position="308"/>
    </location>
</feature>
<keyword evidence="2" id="KW-0812">Transmembrane</keyword>
<evidence type="ECO:0000313" key="4">
    <source>
        <dbReference type="EMBL" id="MBD2184731.1"/>
    </source>
</evidence>
<gene>
    <name evidence="4" type="ORF">H6G03_27290</name>
</gene>
<dbReference type="AlphaFoldDB" id="A0A926ZL56"/>
<feature type="transmembrane region" description="Helical" evidence="2">
    <location>
        <begin position="329"/>
        <end position="351"/>
    </location>
</feature>
<dbReference type="Gene3D" id="3.10.310.50">
    <property type="match status" value="1"/>
</dbReference>
<reference evidence="4" key="2">
    <citation type="submission" date="2020-08" db="EMBL/GenBank/DDBJ databases">
        <authorList>
            <person name="Chen M."/>
            <person name="Teng W."/>
            <person name="Zhao L."/>
            <person name="Hu C."/>
            <person name="Zhou Y."/>
            <person name="Han B."/>
            <person name="Song L."/>
            <person name="Shu W."/>
        </authorList>
    </citation>
    <scope>NUCLEOTIDE SEQUENCE</scope>
    <source>
        <strain evidence="4">FACHB-1375</strain>
    </source>
</reference>
<dbReference type="Pfam" id="PF04536">
    <property type="entry name" value="TPM_phosphatase"/>
    <property type="match status" value="1"/>
</dbReference>
<dbReference type="RefSeq" id="WP_190471705.1">
    <property type="nucleotide sequence ID" value="NZ_JACJPW010000093.1"/>
</dbReference>